<dbReference type="RefSeq" id="WP_351962584.1">
    <property type="nucleotide sequence ID" value="NZ_JBEOZM010000051.1"/>
</dbReference>
<dbReference type="Gene3D" id="3.30.310.70">
    <property type="entry name" value="TT1751-like domain"/>
    <property type="match status" value="1"/>
</dbReference>
<dbReference type="Proteomes" id="UP001490365">
    <property type="component" value="Unassembled WGS sequence"/>
</dbReference>
<dbReference type="EMBL" id="JBEOZM010000051">
    <property type="protein sequence ID" value="MER6274368.1"/>
    <property type="molecule type" value="Genomic_DNA"/>
</dbReference>
<accession>A0ABV1TXQ5</accession>
<reference evidence="1 2" key="1">
    <citation type="submission" date="2024-06" db="EMBL/GenBank/DDBJ databases">
        <title>The Natural Products Discovery Center: Release of the First 8490 Sequenced Strains for Exploring Actinobacteria Biosynthetic Diversity.</title>
        <authorList>
            <person name="Kalkreuter E."/>
            <person name="Kautsar S.A."/>
            <person name="Yang D."/>
            <person name="Bader C.D."/>
            <person name="Teijaro C.N."/>
            <person name="Fluegel L."/>
            <person name="Davis C.M."/>
            <person name="Simpson J.R."/>
            <person name="Lauterbach L."/>
            <person name="Steele A.D."/>
            <person name="Gui C."/>
            <person name="Meng S."/>
            <person name="Li G."/>
            <person name="Viehrig K."/>
            <person name="Ye F."/>
            <person name="Su P."/>
            <person name="Kiefer A.F."/>
            <person name="Nichols A."/>
            <person name="Cepeda A.J."/>
            <person name="Yan W."/>
            <person name="Fan B."/>
            <person name="Jiang Y."/>
            <person name="Adhikari A."/>
            <person name="Zheng C.-J."/>
            <person name="Schuster L."/>
            <person name="Cowan T.M."/>
            <person name="Smanski M.J."/>
            <person name="Chevrette M.G."/>
            <person name="De Carvalho L.P.S."/>
            <person name="Shen B."/>
        </authorList>
    </citation>
    <scope>NUCLEOTIDE SEQUENCE [LARGE SCALE GENOMIC DNA]</scope>
    <source>
        <strain evidence="1 2">NPDC001694</strain>
    </source>
</reference>
<organism evidence="1 2">
    <name type="scientific">Streptomyces sp. 900105755</name>
    <dbReference type="NCBI Taxonomy" id="3154389"/>
    <lineage>
        <taxon>Bacteria</taxon>
        <taxon>Bacillati</taxon>
        <taxon>Actinomycetota</taxon>
        <taxon>Actinomycetes</taxon>
        <taxon>Kitasatosporales</taxon>
        <taxon>Streptomycetaceae</taxon>
        <taxon>Streptomyces</taxon>
    </lineage>
</organism>
<dbReference type="InterPro" id="IPR035923">
    <property type="entry name" value="TT1751-like_sf"/>
</dbReference>
<evidence type="ECO:0000313" key="1">
    <source>
        <dbReference type="EMBL" id="MER6274368.1"/>
    </source>
</evidence>
<proteinExistence type="predicted"/>
<sequence>MTHQTRTVRYGTTRFTIESGEDPEALRARYEQAVPPVPTDRVDELVRRRAPWSDMLELISASAPFDFLVYFRNQADQLFPLAGDGAMCTSYLMGNHTIAERMYRYEPSILLYAPLHTVIWAEPDGPARFSVDRPSDQFGSFGLDEITQVGRELDRKLATLLDHLGLQVPAELTD</sequence>
<comment type="caution">
    <text evidence="1">The sequence shown here is derived from an EMBL/GenBank/DDBJ whole genome shotgun (WGS) entry which is preliminary data.</text>
</comment>
<evidence type="ECO:0000313" key="2">
    <source>
        <dbReference type="Proteomes" id="UP001490365"/>
    </source>
</evidence>
<protein>
    <submittedName>
        <fullName evidence="1">DUF302 domain-containing protein</fullName>
    </submittedName>
</protein>
<keyword evidence="2" id="KW-1185">Reference proteome</keyword>
<dbReference type="SUPFAM" id="SSF103247">
    <property type="entry name" value="TT1751-like"/>
    <property type="match status" value="1"/>
</dbReference>
<gene>
    <name evidence="1" type="ORF">ABT211_45115</name>
</gene>
<name>A0ABV1TXQ5_9ACTN</name>